<comment type="caution">
    <text evidence="1">The sequence shown here is derived from an EMBL/GenBank/DDBJ whole genome shotgun (WGS) entry which is preliminary data.</text>
</comment>
<name>A0ACC0FI84_9ERIC</name>
<sequence length="578" mass="63057">MIFHLPPIPFLVCFFQFGLAVSSLTKLTLRSRCEFRPGLLKGPLLGGGTFGHVYLGFNSEIGEMGAMKEVTLFSDDAKSKESAQQLGQEIALLSRLQHPNIVQYYGSETVDDKLYIYLEYVSGGSIYKLLQDYGPLGEIAIRSYTEQILSGLAYLHAKNTVHRDIKGANILVDPSGRVKLADFGMAKHITGQSCPLSFKGSPYWMAPEVIKNPTGCNLAVDIWSLGCTVLEMATGKPPWSQYEGVAALFKIGNSKELPAIPENLSDEGKDFVRLCLQRNPLHRPTAAKLLEHPFVNNAATFERPILDSEPPEPSPTVTNALRSLDTGHTKNLSCLDSEGMAVHHPRGLKTSSGFRSLLSLSLSLSLSLCGTEMHTGIYMHALNKSCDHEEISYSFLFISSDANAHVPRTNIPSPVSPIGSPLLHSRSPQHLSGRMSPSPISSPRTPSGSSTPLTGGSGAIPFHHLKQPTYLHEGMGTIPRSQNNLYSNVSTSYHNPKPDIFRGMPQASHVFRELVSSENGFPGNQFGPPVQGDSRELYDRQSALANRVSQQLLKDHVKLNPLLDLNPGSPILGRTNGI</sequence>
<keyword evidence="1" id="KW-0418">Kinase</keyword>
<evidence type="ECO:0000313" key="2">
    <source>
        <dbReference type="Proteomes" id="UP001060215"/>
    </source>
</evidence>
<keyword evidence="2" id="KW-1185">Reference proteome</keyword>
<protein>
    <submittedName>
        <fullName evidence="1">Mitogen-activated protein kinase kinase kinase YODA</fullName>
    </submittedName>
</protein>
<dbReference type="EMBL" id="CM045771">
    <property type="protein sequence ID" value="KAI7988513.1"/>
    <property type="molecule type" value="Genomic_DNA"/>
</dbReference>
<organism evidence="1 2">
    <name type="scientific">Camellia lanceoleosa</name>
    <dbReference type="NCBI Taxonomy" id="1840588"/>
    <lineage>
        <taxon>Eukaryota</taxon>
        <taxon>Viridiplantae</taxon>
        <taxon>Streptophyta</taxon>
        <taxon>Embryophyta</taxon>
        <taxon>Tracheophyta</taxon>
        <taxon>Spermatophyta</taxon>
        <taxon>Magnoliopsida</taxon>
        <taxon>eudicotyledons</taxon>
        <taxon>Gunneridae</taxon>
        <taxon>Pentapetalae</taxon>
        <taxon>asterids</taxon>
        <taxon>Ericales</taxon>
        <taxon>Theaceae</taxon>
        <taxon>Camellia</taxon>
    </lineage>
</organism>
<reference evidence="1 2" key="1">
    <citation type="journal article" date="2022" name="Plant J.">
        <title>Chromosome-level genome of Camellia lanceoleosa provides a valuable resource for understanding genome evolution and self-incompatibility.</title>
        <authorList>
            <person name="Gong W."/>
            <person name="Xiao S."/>
            <person name="Wang L."/>
            <person name="Liao Z."/>
            <person name="Chang Y."/>
            <person name="Mo W."/>
            <person name="Hu G."/>
            <person name="Li W."/>
            <person name="Zhao G."/>
            <person name="Zhu H."/>
            <person name="Hu X."/>
            <person name="Ji K."/>
            <person name="Xiang X."/>
            <person name="Song Q."/>
            <person name="Yuan D."/>
            <person name="Jin S."/>
            <person name="Zhang L."/>
        </authorList>
    </citation>
    <scope>NUCLEOTIDE SEQUENCE [LARGE SCALE GENOMIC DNA]</scope>
    <source>
        <strain evidence="1">SQ_2022a</strain>
    </source>
</reference>
<dbReference type="Proteomes" id="UP001060215">
    <property type="component" value="Chromosome 14"/>
</dbReference>
<keyword evidence="1" id="KW-0808">Transferase</keyword>
<gene>
    <name evidence="1" type="ORF">LOK49_LG13G01138</name>
</gene>
<proteinExistence type="predicted"/>
<accession>A0ACC0FI84</accession>
<evidence type="ECO:0000313" key="1">
    <source>
        <dbReference type="EMBL" id="KAI7988513.1"/>
    </source>
</evidence>